<evidence type="ECO:0000313" key="1">
    <source>
        <dbReference type="EMBL" id="HIT41525.1"/>
    </source>
</evidence>
<dbReference type="Pfam" id="PF07873">
    <property type="entry name" value="YabP"/>
    <property type="match status" value="1"/>
</dbReference>
<name>A0A9D1GI13_9FIRM</name>
<dbReference type="Proteomes" id="UP000886860">
    <property type="component" value="Unassembled WGS sequence"/>
</dbReference>
<protein>
    <submittedName>
        <fullName evidence="1">Sporulation protein YabP</fullName>
    </submittedName>
</protein>
<comment type="caution">
    <text evidence="1">The sequence shown here is derived from an EMBL/GenBank/DDBJ whole genome shotgun (WGS) entry which is preliminary data.</text>
</comment>
<dbReference type="InterPro" id="IPR038705">
    <property type="entry name" value="YabP_sf"/>
</dbReference>
<reference evidence="1" key="1">
    <citation type="submission" date="2020-10" db="EMBL/GenBank/DDBJ databases">
        <authorList>
            <person name="Gilroy R."/>
        </authorList>
    </citation>
    <scope>NUCLEOTIDE SEQUENCE</scope>
    <source>
        <strain evidence="1">CHK123-3438</strain>
    </source>
</reference>
<dbReference type="PIRSF" id="PIRSF011576">
    <property type="entry name" value="YabP"/>
    <property type="match status" value="1"/>
</dbReference>
<accession>A0A9D1GI13</accession>
<dbReference type="GO" id="GO:0030435">
    <property type="term" value="P:sporulation resulting in formation of a cellular spore"/>
    <property type="evidence" value="ECO:0007669"/>
    <property type="project" value="InterPro"/>
</dbReference>
<reference evidence="1" key="2">
    <citation type="journal article" date="2021" name="PeerJ">
        <title>Extensive microbial diversity within the chicken gut microbiome revealed by metagenomics and culture.</title>
        <authorList>
            <person name="Gilroy R."/>
            <person name="Ravi A."/>
            <person name="Getino M."/>
            <person name="Pursley I."/>
            <person name="Horton D.L."/>
            <person name="Alikhan N.F."/>
            <person name="Baker D."/>
            <person name="Gharbi K."/>
            <person name="Hall N."/>
            <person name="Watson M."/>
            <person name="Adriaenssens E.M."/>
            <person name="Foster-Nyarko E."/>
            <person name="Jarju S."/>
            <person name="Secka A."/>
            <person name="Antonio M."/>
            <person name="Oren A."/>
            <person name="Chaudhuri R.R."/>
            <person name="La Ragione R."/>
            <person name="Hildebrand F."/>
            <person name="Pallen M.J."/>
        </authorList>
    </citation>
    <scope>NUCLEOTIDE SEQUENCE</scope>
    <source>
        <strain evidence="1">CHK123-3438</strain>
    </source>
</reference>
<organism evidence="1 2">
    <name type="scientific">Candidatus Caccovicinus merdipullorum</name>
    <dbReference type="NCBI Taxonomy" id="2840724"/>
    <lineage>
        <taxon>Bacteria</taxon>
        <taxon>Bacillati</taxon>
        <taxon>Bacillota</taxon>
        <taxon>Clostridia</taxon>
        <taxon>Eubacteriales</taxon>
        <taxon>Candidatus Caccovicinus</taxon>
    </lineage>
</organism>
<dbReference type="NCBIfam" id="TIGR02892">
    <property type="entry name" value="spore_yabP"/>
    <property type="match status" value="1"/>
</dbReference>
<dbReference type="InterPro" id="IPR022476">
    <property type="entry name" value="Spore_YabP/YqfC"/>
</dbReference>
<dbReference type="EMBL" id="DVKS01000088">
    <property type="protein sequence ID" value="HIT41525.1"/>
    <property type="molecule type" value="Genomic_DNA"/>
</dbReference>
<sequence length="94" mass="10448">MEEKIGGRPHRVMMEDRGKISITGIADVVSFDENQVVLDTDKGLLTIKGRDLCVSRLTLDKGEIDIDGQAESLVYSSNEAFRKSGESFLARLFK</sequence>
<gene>
    <name evidence="1" type="primary">yabP</name>
    <name evidence="1" type="ORF">IAB60_05370</name>
</gene>
<dbReference type="Gene3D" id="2.60.40.2000">
    <property type="match status" value="1"/>
</dbReference>
<evidence type="ECO:0000313" key="2">
    <source>
        <dbReference type="Proteomes" id="UP000886860"/>
    </source>
</evidence>
<dbReference type="AlphaFoldDB" id="A0A9D1GI13"/>
<dbReference type="InterPro" id="IPR012504">
    <property type="entry name" value="Spore_YabP"/>
</dbReference>
<proteinExistence type="predicted"/>